<keyword evidence="4 6" id="KW-1133">Transmembrane helix</keyword>
<gene>
    <name evidence="8" type="ORF">A2188_02010</name>
</gene>
<dbReference type="SUPFAM" id="SSF54523">
    <property type="entry name" value="Pili subunits"/>
    <property type="match status" value="1"/>
</dbReference>
<dbReference type="PRINTS" id="PR00813">
    <property type="entry name" value="BCTERIALGSPG"/>
</dbReference>
<reference evidence="8 9" key="1">
    <citation type="journal article" date="2016" name="Nat. Commun.">
        <title>Thousands of microbial genomes shed light on interconnected biogeochemical processes in an aquifer system.</title>
        <authorList>
            <person name="Anantharaman K."/>
            <person name="Brown C.T."/>
            <person name="Hug L.A."/>
            <person name="Sharon I."/>
            <person name="Castelle C.J."/>
            <person name="Probst A.J."/>
            <person name="Thomas B.C."/>
            <person name="Singh A."/>
            <person name="Wilkins M.J."/>
            <person name="Karaoz U."/>
            <person name="Brodie E.L."/>
            <person name="Williams K.H."/>
            <person name="Hubbard S.S."/>
            <person name="Banfield J.F."/>
        </authorList>
    </citation>
    <scope>NUCLEOTIDE SEQUENCE [LARGE SCALE GENOMIC DNA]</scope>
</reference>
<dbReference type="GO" id="GO:0016020">
    <property type="term" value="C:membrane"/>
    <property type="evidence" value="ECO:0007669"/>
    <property type="project" value="UniProtKB-SubCell"/>
</dbReference>
<dbReference type="Gene3D" id="3.30.700.10">
    <property type="entry name" value="Glycoprotein, Type 4 Pilin"/>
    <property type="match status" value="1"/>
</dbReference>
<dbReference type="EMBL" id="MGHU01000035">
    <property type="protein sequence ID" value="OGM77020.1"/>
    <property type="molecule type" value="Genomic_DNA"/>
</dbReference>
<evidence type="ECO:0000313" key="9">
    <source>
        <dbReference type="Proteomes" id="UP000179241"/>
    </source>
</evidence>
<dbReference type="Pfam" id="PF08334">
    <property type="entry name" value="T2SSG"/>
    <property type="match status" value="1"/>
</dbReference>
<keyword evidence="3 6" id="KW-0812">Transmembrane</keyword>
<comment type="caution">
    <text evidence="8">The sequence shown here is derived from an EMBL/GenBank/DDBJ whole genome shotgun (WGS) entry which is preliminary data.</text>
</comment>
<dbReference type="InterPro" id="IPR012902">
    <property type="entry name" value="N_methyl_site"/>
</dbReference>
<evidence type="ECO:0000256" key="4">
    <source>
        <dbReference type="ARBA" id="ARBA00022989"/>
    </source>
</evidence>
<evidence type="ECO:0000313" key="8">
    <source>
        <dbReference type="EMBL" id="OGM77020.1"/>
    </source>
</evidence>
<evidence type="ECO:0000256" key="2">
    <source>
        <dbReference type="ARBA" id="ARBA00022481"/>
    </source>
</evidence>
<dbReference type="Pfam" id="PF07963">
    <property type="entry name" value="N_methyl"/>
    <property type="match status" value="1"/>
</dbReference>
<evidence type="ECO:0000256" key="1">
    <source>
        <dbReference type="ARBA" id="ARBA00004167"/>
    </source>
</evidence>
<dbReference type="InterPro" id="IPR000983">
    <property type="entry name" value="Bac_GSPG_pilin"/>
</dbReference>
<dbReference type="PANTHER" id="PTHR30093:SF44">
    <property type="entry name" value="TYPE II SECRETION SYSTEM CORE PROTEIN G"/>
    <property type="match status" value="1"/>
</dbReference>
<accession>A0A1F8CL34</accession>
<protein>
    <recommendedName>
        <fullName evidence="7">Type II secretion system protein GspG C-terminal domain-containing protein</fullName>
    </recommendedName>
</protein>
<name>A0A1F8CL34_9BACT</name>
<keyword evidence="2" id="KW-0488">Methylation</keyword>
<comment type="subcellular location">
    <subcellularLocation>
        <location evidence="1">Membrane</location>
        <topology evidence="1">Single-pass membrane protein</topology>
    </subcellularLocation>
</comment>
<feature type="transmembrane region" description="Helical" evidence="6">
    <location>
        <begin position="13"/>
        <end position="34"/>
    </location>
</feature>
<dbReference type="PANTHER" id="PTHR30093">
    <property type="entry name" value="GENERAL SECRETION PATHWAY PROTEIN G"/>
    <property type="match status" value="1"/>
</dbReference>
<dbReference type="InterPro" id="IPR013545">
    <property type="entry name" value="T2SS_protein-GspG_C"/>
</dbReference>
<sequence length="141" mass="15118">MRKNRNAFTLIELLVTISIIGVLSMLALVAVNAVREAGRDAKRKTDLETIRTALELYKADAGVYPTSPLSTSITYETKIYLASVPTDPTTGRIYLYSRPTTATYYLCVALEGATTAVNCASGSGSVYCGGTTPCTYETSNP</sequence>
<evidence type="ECO:0000256" key="5">
    <source>
        <dbReference type="ARBA" id="ARBA00023136"/>
    </source>
</evidence>
<dbReference type="GO" id="GO:0015627">
    <property type="term" value="C:type II protein secretion system complex"/>
    <property type="evidence" value="ECO:0007669"/>
    <property type="project" value="InterPro"/>
</dbReference>
<evidence type="ECO:0000259" key="7">
    <source>
        <dbReference type="Pfam" id="PF08334"/>
    </source>
</evidence>
<evidence type="ECO:0000256" key="3">
    <source>
        <dbReference type="ARBA" id="ARBA00022692"/>
    </source>
</evidence>
<keyword evidence="5 6" id="KW-0472">Membrane</keyword>
<feature type="domain" description="Type II secretion system protein GspG C-terminal" evidence="7">
    <location>
        <begin position="37"/>
        <end position="103"/>
    </location>
</feature>
<evidence type="ECO:0000256" key="6">
    <source>
        <dbReference type="SAM" id="Phobius"/>
    </source>
</evidence>
<organism evidence="8 9">
    <name type="scientific">Candidatus Woesebacteria bacterium RIFOXYA1_FULL_43_9</name>
    <dbReference type="NCBI Taxonomy" id="1802534"/>
    <lineage>
        <taxon>Bacteria</taxon>
        <taxon>Candidatus Woeseibacteriota</taxon>
    </lineage>
</organism>
<dbReference type="AlphaFoldDB" id="A0A1F8CL34"/>
<dbReference type="GO" id="GO:0015628">
    <property type="term" value="P:protein secretion by the type II secretion system"/>
    <property type="evidence" value="ECO:0007669"/>
    <property type="project" value="InterPro"/>
</dbReference>
<dbReference type="Proteomes" id="UP000179241">
    <property type="component" value="Unassembled WGS sequence"/>
</dbReference>
<dbReference type="InterPro" id="IPR045584">
    <property type="entry name" value="Pilin-like"/>
</dbReference>
<proteinExistence type="predicted"/>
<dbReference type="NCBIfam" id="TIGR02532">
    <property type="entry name" value="IV_pilin_GFxxxE"/>
    <property type="match status" value="1"/>
</dbReference>